<sequence>MKRLRILKLAGYGRNLILRPEATKDPYRYPLGYVPLDGSEPLDTIWALVKNGFFVAPLNKIETIHRAHLGIRYLTQSEYPAISATDLVGLQLRLKELCSRLLIRRDFWVLEDFNDPELNTSFGIQNVFFDNFKWSQVLWKRFQVFVEEYFPVMDHTHLTYDEYIQLLRSFSHFEQGATLAPLLPRRHKVHPPFGVSAPSKLDMEPLLLYMQWLRNFRGPLMLNKALIVWSGCGSAAFATRYCGVPIVRGVDPNPRAVSSSRKDAQLMGKQFDSISFRVSEMLPDTNVYEKSSKLRKCDLIFFYPDQGSLNSFFAEADNGYAPGMNGFAGQLEQFFDEADKHLAESGVIAICCTNLYSILKPHEPNPIEYEIKVNRRWILLDYYDLPIRSKGIFAHIPSENRFRFPRELKKHFRSELWILHKVESLSHFAYIHQIPGAQPPSSVASYWRNKGINKLRRAAMKNQVELMGGDWGDYKNRMMQMLQEQSGDDEDDVAQAVRMALDPTYPLELAERARVAVEKNKEIERAFHAEVANRFIEVSPRDCFDAKSAKLKP</sequence>
<proteinExistence type="predicted"/>
<dbReference type="VEuPathDB" id="TriTrypDB:TcG_06866"/>
<gene>
    <name evidence="1" type="ORF">C4B63_112g10</name>
</gene>
<dbReference type="VEuPathDB" id="TriTrypDB:TcBrA4_0089200"/>
<dbReference type="VEuPathDB" id="TriTrypDB:BCY84_12869"/>
<dbReference type="InterPro" id="IPR029063">
    <property type="entry name" value="SAM-dependent_MTases_sf"/>
</dbReference>
<dbReference type="OrthoDB" id="269112at2759"/>
<evidence type="ECO:0008006" key="3">
    <source>
        <dbReference type="Google" id="ProtNLM"/>
    </source>
</evidence>
<dbReference type="VEuPathDB" id="TriTrypDB:TCDM_08586"/>
<dbReference type="VEuPathDB" id="TriTrypDB:ECC02_002827"/>
<evidence type="ECO:0000313" key="2">
    <source>
        <dbReference type="Proteomes" id="UP000246121"/>
    </source>
</evidence>
<dbReference type="VEuPathDB" id="TriTrypDB:TcCLB.510381.70"/>
<dbReference type="VEuPathDB" id="TriTrypDB:TcYC6_0044500"/>
<dbReference type="EMBL" id="PRFA01000112">
    <property type="protein sequence ID" value="PWU86713.1"/>
    <property type="molecule type" value="Genomic_DNA"/>
</dbReference>
<protein>
    <recommendedName>
        <fullName evidence="3">Pyruvate dehydrogenase (Lipoamide) kinase</fullName>
    </recommendedName>
</protein>
<dbReference type="Gene3D" id="3.40.50.150">
    <property type="entry name" value="Vaccinia Virus protein VP39"/>
    <property type="match status" value="1"/>
</dbReference>
<dbReference type="SUPFAM" id="SSF53335">
    <property type="entry name" value="S-adenosyl-L-methionine-dependent methyltransferases"/>
    <property type="match status" value="1"/>
</dbReference>
<evidence type="ECO:0000313" key="1">
    <source>
        <dbReference type="EMBL" id="PWU86713.1"/>
    </source>
</evidence>
<accession>A0A2V2UWU1</accession>
<reference evidence="1 2" key="1">
    <citation type="journal article" date="2018" name="Microb. Genom.">
        <title>Expanding an expanded genome: long-read sequencing of Trypanosoma cruzi.</title>
        <authorList>
            <person name="Berna L."/>
            <person name="Rodriguez M."/>
            <person name="Chiribao M.L."/>
            <person name="Parodi-Talice A."/>
            <person name="Pita S."/>
            <person name="Rijo G."/>
            <person name="Alvarez-Valin F."/>
            <person name="Robello C."/>
        </authorList>
    </citation>
    <scope>NUCLEOTIDE SEQUENCE [LARGE SCALE GENOMIC DNA]</scope>
    <source>
        <strain evidence="1 2">Dm28c</strain>
    </source>
</reference>
<organism evidence="1 2">
    <name type="scientific">Trypanosoma cruzi</name>
    <dbReference type="NCBI Taxonomy" id="5693"/>
    <lineage>
        <taxon>Eukaryota</taxon>
        <taxon>Discoba</taxon>
        <taxon>Euglenozoa</taxon>
        <taxon>Kinetoplastea</taxon>
        <taxon>Metakinetoplastina</taxon>
        <taxon>Trypanosomatida</taxon>
        <taxon>Trypanosomatidae</taxon>
        <taxon>Trypanosoma</taxon>
        <taxon>Schizotrypanum</taxon>
    </lineage>
</organism>
<dbReference type="VEuPathDB" id="TriTrypDB:C4B63_112g10"/>
<dbReference type="AlphaFoldDB" id="A0A2V2UWU1"/>
<comment type="caution">
    <text evidence="1">The sequence shown here is derived from an EMBL/GenBank/DDBJ whole genome shotgun (WGS) entry which is preliminary data.</text>
</comment>
<dbReference type="VEuPathDB" id="TriTrypDB:TcCL_ESM01251"/>
<dbReference type="Proteomes" id="UP000246121">
    <property type="component" value="Unassembled WGS sequence"/>
</dbReference>
<dbReference type="VEuPathDB" id="TriTrypDB:C3747_43g203"/>
<dbReference type="VEuPathDB" id="TriTrypDB:TCSYLVIO_001728"/>
<dbReference type="VEuPathDB" id="TriTrypDB:Tc_MARK_574"/>
<name>A0A2V2UWU1_TRYCR</name>